<name>C7Z7Q2_FUSV7</name>
<reference evidence="2 3" key="1">
    <citation type="journal article" date="2009" name="PLoS Genet.">
        <title>The genome of Nectria haematococca: contribution of supernumerary chromosomes to gene expansion.</title>
        <authorList>
            <person name="Coleman J.J."/>
            <person name="Rounsley S.D."/>
            <person name="Rodriguez-Carres M."/>
            <person name="Kuo A."/>
            <person name="Wasmann C.C."/>
            <person name="Grimwood J."/>
            <person name="Schmutz J."/>
            <person name="Taga M."/>
            <person name="White G.J."/>
            <person name="Zhou S."/>
            <person name="Schwartz D.C."/>
            <person name="Freitag M."/>
            <person name="Ma L.J."/>
            <person name="Danchin E.G."/>
            <person name="Henrissat B."/>
            <person name="Coutinho P.M."/>
            <person name="Nelson D.R."/>
            <person name="Straney D."/>
            <person name="Napoli C.A."/>
            <person name="Barker B.M."/>
            <person name="Gribskov M."/>
            <person name="Rep M."/>
            <person name="Kroken S."/>
            <person name="Molnar I."/>
            <person name="Rensing C."/>
            <person name="Kennell J.C."/>
            <person name="Zamora J."/>
            <person name="Farman M.L."/>
            <person name="Selker E.U."/>
            <person name="Salamov A."/>
            <person name="Shapiro H."/>
            <person name="Pangilinan J."/>
            <person name="Lindquist E."/>
            <person name="Lamers C."/>
            <person name="Grigoriev I.V."/>
            <person name="Geiser D.M."/>
            <person name="Covert S.F."/>
            <person name="Temporini E."/>
            <person name="Vanetten H.D."/>
        </authorList>
    </citation>
    <scope>NUCLEOTIDE SEQUENCE [LARGE SCALE GENOMIC DNA]</scope>
    <source>
        <strain evidence="3">ATCC MYA-4622 / CBS 123669 / FGSC 9596 / NRRL 45880 / 77-13-4</strain>
    </source>
</reference>
<dbReference type="InParanoid" id="C7Z7Q2"/>
<evidence type="ECO:0000313" key="2">
    <source>
        <dbReference type="EMBL" id="EEU39867.1"/>
    </source>
</evidence>
<dbReference type="eggNOG" id="ENOG502SRZH">
    <property type="taxonomic scope" value="Eukaryota"/>
</dbReference>
<gene>
    <name evidence="2" type="ORF">NECHADRAFT_79518</name>
</gene>
<dbReference type="AlphaFoldDB" id="C7Z7Q2"/>
<dbReference type="HOGENOM" id="CLU_690957_0_0_1"/>
<dbReference type="OMA" id="NGRMPWK"/>
<proteinExistence type="predicted"/>
<sequence>MNFSSMDFNNMNFETDDFGITPEDLERYRQWQTMLQQHNDSWNIGPNSPFAAPLPIDPALERNVMMRHAMNNPVAAPHVQQNIQPAPVAVQEPIAQGIQNNVGSEIVFPAFEPVHLDTNQLANIASADLAKIEQAADSDHNTDIASYDEDDVDAEGEPADFQDSIGLFPNPVPMSSENVAAIAHLSTLPPDQLAQVIVDLQNQLRLRENDMMSGEEMDIDQPEQIDGIPTFADAALSGLNNIQNNQVQSQVDQTANNSRPDIRSFPRPDGTRASKDRYLLDRRADGYTYKEIKEAGGFSEAEPTLRGRWRTLTKDPQHRLRSPTWKYNDIVLLRKVTYDWFTANKLTPESGVRPPWKILAQQMFDRGASYHFGSGTISKKFADVYAADQEARRRGITFA</sequence>
<protein>
    <submittedName>
        <fullName evidence="2">Uncharacterized protein</fullName>
    </submittedName>
</protein>
<dbReference type="VEuPathDB" id="FungiDB:NECHADRAFT_79518"/>
<dbReference type="Proteomes" id="UP000005206">
    <property type="component" value="Chromosome 4"/>
</dbReference>
<dbReference type="RefSeq" id="XP_003045580.1">
    <property type="nucleotide sequence ID" value="XM_003045534.1"/>
</dbReference>
<accession>C7Z7Q2</accession>
<evidence type="ECO:0000313" key="3">
    <source>
        <dbReference type="Proteomes" id="UP000005206"/>
    </source>
</evidence>
<dbReference type="EMBL" id="GG698911">
    <property type="protein sequence ID" value="EEU39867.1"/>
    <property type="molecule type" value="Genomic_DNA"/>
</dbReference>
<feature type="region of interest" description="Disordered" evidence="1">
    <location>
        <begin position="249"/>
        <end position="276"/>
    </location>
</feature>
<feature type="compositionally biased region" description="Basic and acidic residues" evidence="1">
    <location>
        <begin position="260"/>
        <end position="276"/>
    </location>
</feature>
<dbReference type="KEGG" id="nhe:NECHADRAFT_79518"/>
<dbReference type="OrthoDB" id="5069841at2759"/>
<organism evidence="2 3">
    <name type="scientific">Fusarium vanettenii (strain ATCC MYA-4622 / CBS 123669 / FGSC 9596 / NRRL 45880 / 77-13-4)</name>
    <name type="common">Fusarium solani subsp. pisi</name>
    <dbReference type="NCBI Taxonomy" id="660122"/>
    <lineage>
        <taxon>Eukaryota</taxon>
        <taxon>Fungi</taxon>
        <taxon>Dikarya</taxon>
        <taxon>Ascomycota</taxon>
        <taxon>Pezizomycotina</taxon>
        <taxon>Sordariomycetes</taxon>
        <taxon>Hypocreomycetidae</taxon>
        <taxon>Hypocreales</taxon>
        <taxon>Nectriaceae</taxon>
        <taxon>Fusarium</taxon>
        <taxon>Fusarium solani species complex</taxon>
        <taxon>Fusarium vanettenii</taxon>
    </lineage>
</organism>
<evidence type="ECO:0000256" key="1">
    <source>
        <dbReference type="SAM" id="MobiDB-lite"/>
    </source>
</evidence>
<dbReference type="GeneID" id="9672615"/>
<keyword evidence="3" id="KW-1185">Reference proteome</keyword>